<dbReference type="Proteomes" id="UP000243232">
    <property type="component" value="Chromosome I"/>
</dbReference>
<evidence type="ECO:0000256" key="1">
    <source>
        <dbReference type="SAM" id="SignalP"/>
    </source>
</evidence>
<keyword evidence="3" id="KW-1185">Reference proteome</keyword>
<keyword evidence="1" id="KW-0732">Signal</keyword>
<evidence type="ECO:0008006" key="4">
    <source>
        <dbReference type="Google" id="ProtNLM"/>
    </source>
</evidence>
<accession>A0A1H2G4X7</accession>
<sequence>MRTSSALFRLGPLLCITLLSACANHLPQRSDHEARAERKLLDHSLRIDAEADKPMELPQRRISIYDQQTFDVTDFEVTRTYDRYTPYQAWREIYEIPAGAVAVVAGVGANVVNVIALGNVPQSATRGWIEYGMAGLNPAMNVQSNGRAEQSLASLNEVQTVQRKEQISLPWAERPVQVKAGKQTHELMTDRRGLLFLNLLDGPLADQDLTHVNKLIVSVEDPKDGTRQEVTLTVSKALRNKLQEAHELIFTNLEDDDASQWAYRVNRLAQLGMEDEASELEQSLLELTRNDPELQSEFLHALKQKTGRQPARADTTP</sequence>
<dbReference type="AlphaFoldDB" id="A0A1H2G4X7"/>
<organism evidence="2 3">
    <name type="scientific">Pseudomonas pohangensis</name>
    <dbReference type="NCBI Taxonomy" id="364197"/>
    <lineage>
        <taxon>Bacteria</taxon>
        <taxon>Pseudomonadati</taxon>
        <taxon>Pseudomonadota</taxon>
        <taxon>Gammaproteobacteria</taxon>
        <taxon>Pseudomonadales</taxon>
        <taxon>Pseudomonadaceae</taxon>
        <taxon>Pseudomonas</taxon>
    </lineage>
</organism>
<dbReference type="RefSeq" id="WP_090194677.1">
    <property type="nucleotide sequence ID" value="NZ_LT629785.1"/>
</dbReference>
<proteinExistence type="predicted"/>
<feature type="signal peptide" evidence="1">
    <location>
        <begin position="1"/>
        <end position="21"/>
    </location>
</feature>
<name>A0A1H2G4X7_9PSED</name>
<evidence type="ECO:0000313" key="3">
    <source>
        <dbReference type="Proteomes" id="UP000243232"/>
    </source>
</evidence>
<evidence type="ECO:0000313" key="2">
    <source>
        <dbReference type="EMBL" id="SDU14604.1"/>
    </source>
</evidence>
<protein>
    <recommendedName>
        <fullName evidence="4">Lipoprotein</fullName>
    </recommendedName>
</protein>
<gene>
    <name evidence="2" type="ORF">SAMN05216296_2043</name>
</gene>
<feature type="chain" id="PRO_5009274525" description="Lipoprotein" evidence="1">
    <location>
        <begin position="22"/>
        <end position="317"/>
    </location>
</feature>
<dbReference type="OrthoDB" id="7012631at2"/>
<dbReference type="PROSITE" id="PS51257">
    <property type="entry name" value="PROKAR_LIPOPROTEIN"/>
    <property type="match status" value="1"/>
</dbReference>
<dbReference type="EMBL" id="LT629785">
    <property type="protein sequence ID" value="SDU14604.1"/>
    <property type="molecule type" value="Genomic_DNA"/>
</dbReference>
<reference evidence="3" key="1">
    <citation type="submission" date="2016-10" db="EMBL/GenBank/DDBJ databases">
        <authorList>
            <person name="Varghese N."/>
            <person name="Submissions S."/>
        </authorList>
    </citation>
    <scope>NUCLEOTIDE SEQUENCE [LARGE SCALE GENOMIC DNA]</scope>
    <source>
        <strain evidence="3">DSM 17875</strain>
    </source>
</reference>
<dbReference type="STRING" id="364197.SAMN05216296_2043"/>